<dbReference type="GO" id="GO:0006605">
    <property type="term" value="P:protein targeting"/>
    <property type="evidence" value="ECO:0007669"/>
    <property type="project" value="UniProtKB-UniRule"/>
</dbReference>
<dbReference type="InterPro" id="IPR036266">
    <property type="entry name" value="SecA_Wing/Scaffold_sf"/>
</dbReference>
<evidence type="ECO:0000256" key="3">
    <source>
        <dbReference type="ARBA" id="ARBA00007650"/>
    </source>
</evidence>
<comment type="subcellular location">
    <subcellularLocation>
        <location evidence="15">Cell membrane</location>
        <topology evidence="15">Peripheral membrane protein</topology>
        <orientation evidence="15">Cytoplasmic side</orientation>
    </subcellularLocation>
    <subcellularLocation>
        <location evidence="15">Cytoplasm</location>
    </subcellularLocation>
    <subcellularLocation>
        <location evidence="2">Membrane</location>
        <topology evidence="2">Peripheral membrane protein</topology>
    </subcellularLocation>
    <text evidence="15">Distribution is 50-50.</text>
</comment>
<dbReference type="NCBIfam" id="TIGR00963">
    <property type="entry name" value="secA"/>
    <property type="match status" value="1"/>
</dbReference>
<comment type="catalytic activity">
    <reaction evidence="15">
        <text>ATP + H2O + cellular proteinSide 1 = ADP + phosphate + cellular proteinSide 2.</text>
        <dbReference type="EC" id="7.4.2.8"/>
    </reaction>
</comment>
<keyword evidence="10 15" id="KW-0067">ATP-binding</keyword>
<comment type="function">
    <text evidence="15">Part of the Sec protein translocase complex. Interacts with the SecYEG preprotein conducting channel. Has a central role in coupling the hydrolysis of ATP to the transfer of proteins into and across the cell membrane, serving as an ATP-driven molecular motor driving the stepwise translocation of polypeptide chains across the membrane.</text>
</comment>
<dbReference type="GO" id="GO:0065002">
    <property type="term" value="P:intracellular protein transmembrane transport"/>
    <property type="evidence" value="ECO:0007669"/>
    <property type="project" value="UniProtKB-UniRule"/>
</dbReference>
<dbReference type="GO" id="GO:0017038">
    <property type="term" value="P:protein import"/>
    <property type="evidence" value="ECO:0007669"/>
    <property type="project" value="InterPro"/>
</dbReference>
<dbReference type="PANTHER" id="PTHR30612:SF0">
    <property type="entry name" value="CHLOROPLAST PROTEIN-TRANSPORTING ATPASE"/>
    <property type="match status" value="1"/>
</dbReference>
<evidence type="ECO:0000256" key="10">
    <source>
        <dbReference type="ARBA" id="ARBA00022840"/>
    </source>
</evidence>
<evidence type="ECO:0000256" key="5">
    <source>
        <dbReference type="ARBA" id="ARBA00022475"/>
    </source>
</evidence>
<feature type="compositionally biased region" description="Basic and acidic residues" evidence="17">
    <location>
        <begin position="842"/>
        <end position="852"/>
    </location>
</feature>
<dbReference type="FunFam" id="3.40.50.300:FF:000334">
    <property type="entry name" value="Protein translocase subunit SecA"/>
    <property type="match status" value="1"/>
</dbReference>
<feature type="binding site" evidence="15">
    <location>
        <position position="85"/>
    </location>
    <ligand>
        <name>ATP</name>
        <dbReference type="ChEBI" id="CHEBI:30616"/>
    </ligand>
</feature>
<dbReference type="SUPFAM" id="SSF81886">
    <property type="entry name" value="Helical scaffold and wing domains of SecA"/>
    <property type="match status" value="1"/>
</dbReference>
<protein>
    <recommendedName>
        <fullName evidence="15 16">Protein translocase subunit SecA</fullName>
        <ecNumber evidence="15">7.4.2.8</ecNumber>
    </recommendedName>
</protein>
<keyword evidence="9" id="KW-0862">Zinc</keyword>
<dbReference type="GO" id="GO:0005829">
    <property type="term" value="C:cytosol"/>
    <property type="evidence" value="ECO:0007669"/>
    <property type="project" value="TreeGrafter"/>
</dbReference>
<evidence type="ECO:0000313" key="21">
    <source>
        <dbReference type="Proteomes" id="UP000178735"/>
    </source>
</evidence>
<dbReference type="Gene3D" id="3.40.50.300">
    <property type="entry name" value="P-loop containing nucleotide triphosphate hydrolases"/>
    <property type="match status" value="2"/>
</dbReference>
<dbReference type="SMART" id="SM00958">
    <property type="entry name" value="SecA_PP_bind"/>
    <property type="match status" value="1"/>
</dbReference>
<dbReference type="FunFam" id="3.90.1440.10:FF:000002">
    <property type="entry name" value="Protein translocase subunit SecA"/>
    <property type="match status" value="1"/>
</dbReference>
<keyword evidence="7" id="KW-0479">Metal-binding</keyword>
<evidence type="ECO:0000313" key="20">
    <source>
        <dbReference type="EMBL" id="OGM03100.1"/>
    </source>
</evidence>
<dbReference type="Gene3D" id="3.90.1440.10">
    <property type="entry name" value="SecA, preprotein cross-linking domain"/>
    <property type="match status" value="1"/>
</dbReference>
<dbReference type="SUPFAM" id="SSF52540">
    <property type="entry name" value="P-loop containing nucleoside triphosphate hydrolases"/>
    <property type="match status" value="2"/>
</dbReference>
<dbReference type="EMBL" id="MGFH01000188">
    <property type="protein sequence ID" value="OGM03100.1"/>
    <property type="molecule type" value="Genomic_DNA"/>
</dbReference>
<evidence type="ECO:0000256" key="16">
    <source>
        <dbReference type="RuleBase" id="RU003874"/>
    </source>
</evidence>
<comment type="caution">
    <text evidence="20">The sequence shown here is derived from an EMBL/GenBank/DDBJ whole genome shotgun (WGS) entry which is preliminary data.</text>
</comment>
<dbReference type="GO" id="GO:0046872">
    <property type="term" value="F:metal ion binding"/>
    <property type="evidence" value="ECO:0007669"/>
    <property type="project" value="UniProtKB-KW"/>
</dbReference>
<comment type="cofactor">
    <cofactor evidence="1">
        <name>Zn(2+)</name>
        <dbReference type="ChEBI" id="CHEBI:29105"/>
    </cofactor>
</comment>
<dbReference type="CDD" id="cd17928">
    <property type="entry name" value="DEXDc_SecA"/>
    <property type="match status" value="1"/>
</dbReference>
<evidence type="ECO:0000256" key="4">
    <source>
        <dbReference type="ARBA" id="ARBA00022448"/>
    </source>
</evidence>
<proteinExistence type="inferred from homology"/>
<keyword evidence="14 15" id="KW-0472">Membrane</keyword>
<dbReference type="InterPro" id="IPR014001">
    <property type="entry name" value="Helicase_ATP-bd"/>
</dbReference>
<gene>
    <name evidence="15" type="primary">secA</name>
    <name evidence="20" type="ORF">A2008_05120</name>
</gene>
<evidence type="ECO:0000256" key="17">
    <source>
        <dbReference type="SAM" id="MobiDB-lite"/>
    </source>
</evidence>
<dbReference type="PROSITE" id="PS51192">
    <property type="entry name" value="HELICASE_ATP_BIND_1"/>
    <property type="match status" value="1"/>
</dbReference>
<dbReference type="Pfam" id="PF01043">
    <property type="entry name" value="SecA_PP_bind"/>
    <property type="match status" value="1"/>
</dbReference>
<dbReference type="InterPro" id="IPR011115">
    <property type="entry name" value="SecA_DEAD"/>
</dbReference>
<keyword evidence="6 15" id="KW-0963">Cytoplasm</keyword>
<dbReference type="PROSITE" id="PS51196">
    <property type="entry name" value="SECA_MOTOR_DEAD"/>
    <property type="match status" value="1"/>
</dbReference>
<evidence type="ECO:0000256" key="9">
    <source>
        <dbReference type="ARBA" id="ARBA00022833"/>
    </source>
</evidence>
<keyword evidence="8 15" id="KW-0547">Nucleotide-binding</keyword>
<feature type="binding site" evidence="15">
    <location>
        <begin position="103"/>
        <end position="107"/>
    </location>
    <ligand>
        <name>ATP</name>
        <dbReference type="ChEBI" id="CHEBI:30616"/>
    </ligand>
</feature>
<dbReference type="InterPro" id="IPR027417">
    <property type="entry name" value="P-loop_NTPase"/>
</dbReference>
<keyword evidence="4 15" id="KW-0813">Transport</keyword>
<sequence length="872" mass="99501">MVKLMRYFFNYSDREVRRCRAVAVRINELEPAFQKLSDDELRAKTPYFKAQLERGATCDDILVEAFATVREVSRRVLNMRHFDVQLIGGMVLHEGKISEMKTGEGKTLVATLPLYLNALEGRGAHLVTVNDYLVRRDSEWMGKIYKFLGLSVGIVINQMEPHERRASYGSDITYGTNNEFGFDYLRDNMAVGLDEQVQRSFNYAIVDEVDSILIDEARTPLIISGPAENATSKYYEISTIAKQLRREIDYQVDEKARTVAITEDGVARVEKLCNIPNWYESSNIKNVHLLNQALKAYNLFRLDRDYVVKDGEVIIVDEFTGRLMIGRRYSEGLHQAIEAKEGVKILRENQTLATITLQNYFRMYKKLAGMTGTAETEAREFGEIYKLPTVVIPTNSDLIRQDAADVIYKNEKAKYKAVVDEIESVHKERKQPMLVGTISIENSEMLGDMLKKRGIACNILNAKYHEKEAEIVSQAGRKGAITIATNMAGRGTDIVLGGNPDMLVKAESNNIEDEGEKKKMLEKYRAACAAEKEEVLKAGGLYIIGTERHESRRIDNQLRGRAGRQGDPGLTRFFLSLEDDLLRLFGSDRISGLMETFGMEEDVPIESRLVSGAIESAQKRVEGRNFDIRKHVLKYDDVMNGQRVAIFKQRQEILETKDVTDIMIEMFEEVIEVMITAHINFEHYEEERDYLKLIDQFHAVFEVKLDINSINELGQVELFEKLLEEAKKAYDAKRAAIGEEVFANLQQYIMLKMIDDAWKEHLTAMDDLEEGIGLRAYGQKDPLVEYKIEGTQMFEEMINGIKESVIGMLFKLRPVEREDAEELKPKKQVIYTNRDDSIAQKTIKRDSAKVGRNDPCPCGSGQKYKKCCGKDK</sequence>
<organism evidence="20 21">
    <name type="scientific">Candidatus Wallbacteria bacterium GWC2_49_35</name>
    <dbReference type="NCBI Taxonomy" id="1817813"/>
    <lineage>
        <taxon>Bacteria</taxon>
        <taxon>Candidatus Walliibacteriota</taxon>
    </lineage>
</organism>
<evidence type="ECO:0000256" key="1">
    <source>
        <dbReference type="ARBA" id="ARBA00001947"/>
    </source>
</evidence>
<dbReference type="GO" id="GO:0043952">
    <property type="term" value="P:protein transport by the Sec complex"/>
    <property type="evidence" value="ECO:0007669"/>
    <property type="project" value="TreeGrafter"/>
</dbReference>
<evidence type="ECO:0000256" key="6">
    <source>
        <dbReference type="ARBA" id="ARBA00022490"/>
    </source>
</evidence>
<dbReference type="FunFam" id="3.40.50.300:FF:000113">
    <property type="entry name" value="Preprotein translocase subunit SecA"/>
    <property type="match status" value="1"/>
</dbReference>
<accession>A0A1F7WJW9</accession>
<dbReference type="Pfam" id="PF02810">
    <property type="entry name" value="SEC-C"/>
    <property type="match status" value="1"/>
</dbReference>
<reference evidence="20 21" key="1">
    <citation type="journal article" date="2016" name="Nat. Commun.">
        <title>Thousands of microbial genomes shed light on interconnected biogeochemical processes in an aquifer system.</title>
        <authorList>
            <person name="Anantharaman K."/>
            <person name="Brown C.T."/>
            <person name="Hug L.A."/>
            <person name="Sharon I."/>
            <person name="Castelle C.J."/>
            <person name="Probst A.J."/>
            <person name="Thomas B.C."/>
            <person name="Singh A."/>
            <person name="Wilkins M.J."/>
            <person name="Karaoz U."/>
            <person name="Brodie E.L."/>
            <person name="Williams K.H."/>
            <person name="Hubbard S.S."/>
            <person name="Banfield J.F."/>
        </authorList>
    </citation>
    <scope>NUCLEOTIDE SEQUENCE [LARGE SCALE GENOMIC DNA]</scope>
</reference>
<comment type="similarity">
    <text evidence="3 15 16">Belongs to the SecA family.</text>
</comment>
<dbReference type="GO" id="GO:0005886">
    <property type="term" value="C:plasma membrane"/>
    <property type="evidence" value="ECO:0007669"/>
    <property type="project" value="UniProtKB-SubCell"/>
</dbReference>
<dbReference type="AlphaFoldDB" id="A0A1F7WJW9"/>
<feature type="binding site" evidence="15">
    <location>
        <position position="493"/>
    </location>
    <ligand>
        <name>ATP</name>
        <dbReference type="ChEBI" id="CHEBI:30616"/>
    </ligand>
</feature>
<dbReference type="SUPFAM" id="SSF81767">
    <property type="entry name" value="Pre-protein crosslinking domain of SecA"/>
    <property type="match status" value="1"/>
</dbReference>
<name>A0A1F7WJW9_9BACT</name>
<dbReference type="FunFam" id="1.10.3060.10:FF:000003">
    <property type="entry name" value="Protein translocase subunit SecA"/>
    <property type="match status" value="1"/>
</dbReference>
<evidence type="ECO:0000259" key="18">
    <source>
        <dbReference type="PROSITE" id="PS51192"/>
    </source>
</evidence>
<dbReference type="Pfam" id="PF21090">
    <property type="entry name" value="P-loop_SecA"/>
    <property type="match status" value="1"/>
</dbReference>
<keyword evidence="5 15" id="KW-1003">Cell membrane</keyword>
<dbReference type="InterPro" id="IPR020937">
    <property type="entry name" value="SecA_CS"/>
</dbReference>
<dbReference type="NCBIfam" id="NF009538">
    <property type="entry name" value="PRK12904.1"/>
    <property type="match status" value="1"/>
</dbReference>
<dbReference type="FunFam" id="3.40.50.300:FF:000246">
    <property type="entry name" value="Preprotein translocase subunit SecA"/>
    <property type="match status" value="1"/>
</dbReference>
<dbReference type="SMART" id="SM00957">
    <property type="entry name" value="SecA_DEAD"/>
    <property type="match status" value="1"/>
</dbReference>
<evidence type="ECO:0000256" key="2">
    <source>
        <dbReference type="ARBA" id="ARBA00004170"/>
    </source>
</evidence>
<dbReference type="HAMAP" id="MF_01382">
    <property type="entry name" value="SecA"/>
    <property type="match status" value="1"/>
</dbReference>
<dbReference type="EC" id="7.4.2.8" evidence="15"/>
<evidence type="ECO:0000256" key="15">
    <source>
        <dbReference type="HAMAP-Rule" id="MF_01382"/>
    </source>
</evidence>
<dbReference type="GO" id="GO:0031522">
    <property type="term" value="C:cell envelope Sec protein transport complex"/>
    <property type="evidence" value="ECO:0007669"/>
    <property type="project" value="UniProtKB-ARBA"/>
</dbReference>
<evidence type="ECO:0000259" key="19">
    <source>
        <dbReference type="PROSITE" id="PS51196"/>
    </source>
</evidence>
<evidence type="ECO:0000256" key="12">
    <source>
        <dbReference type="ARBA" id="ARBA00022967"/>
    </source>
</evidence>
<dbReference type="InterPro" id="IPR036670">
    <property type="entry name" value="SecA_X-link_sf"/>
</dbReference>
<evidence type="ECO:0000256" key="14">
    <source>
        <dbReference type="ARBA" id="ARBA00023136"/>
    </source>
</evidence>
<dbReference type="InterPro" id="IPR004027">
    <property type="entry name" value="SEC_C_motif"/>
</dbReference>
<dbReference type="GO" id="GO:0008564">
    <property type="term" value="F:protein-exporting ATPase activity"/>
    <property type="evidence" value="ECO:0007669"/>
    <property type="project" value="UniProtKB-EC"/>
</dbReference>
<dbReference type="InterPro" id="IPR011130">
    <property type="entry name" value="SecA_preprotein_X-link_dom"/>
</dbReference>
<evidence type="ECO:0000256" key="7">
    <source>
        <dbReference type="ARBA" id="ARBA00022723"/>
    </source>
</evidence>
<feature type="domain" description="Helicase ATP-binding" evidence="18">
    <location>
        <begin position="87"/>
        <end position="245"/>
    </location>
</feature>
<dbReference type="InterPro" id="IPR014018">
    <property type="entry name" value="SecA_motor_DEAD"/>
</dbReference>
<dbReference type="CDD" id="cd18803">
    <property type="entry name" value="SF2_C_secA"/>
    <property type="match status" value="1"/>
</dbReference>
<evidence type="ECO:0000256" key="13">
    <source>
        <dbReference type="ARBA" id="ARBA00023010"/>
    </source>
</evidence>
<comment type="subunit">
    <text evidence="15">Monomer and homodimer. Part of the essential Sec protein translocation apparatus which comprises SecA, SecYEG and auxiliary proteins SecDF. Other proteins may also be involved.</text>
</comment>
<dbReference type="STRING" id="1817813.A2008_05120"/>
<dbReference type="Gene3D" id="1.10.3060.10">
    <property type="entry name" value="Helical scaffold and wing domains of SecA"/>
    <property type="match status" value="1"/>
</dbReference>
<keyword evidence="13 15" id="KW-0811">Translocation</keyword>
<dbReference type="InterPro" id="IPR044722">
    <property type="entry name" value="SecA_SF2_C"/>
</dbReference>
<keyword evidence="11 15" id="KW-0653">Protein transport</keyword>
<dbReference type="PANTHER" id="PTHR30612">
    <property type="entry name" value="SECA INNER MEMBRANE COMPONENT OF SEC PROTEIN SECRETION SYSTEM"/>
    <property type="match status" value="1"/>
</dbReference>
<keyword evidence="12 15" id="KW-1278">Translocase</keyword>
<evidence type="ECO:0000256" key="11">
    <source>
        <dbReference type="ARBA" id="ARBA00022927"/>
    </source>
</evidence>
<dbReference type="Pfam" id="PF07517">
    <property type="entry name" value="SecA_DEAD"/>
    <property type="match status" value="1"/>
</dbReference>
<dbReference type="PRINTS" id="PR00906">
    <property type="entry name" value="SECA"/>
</dbReference>
<evidence type="ECO:0000256" key="8">
    <source>
        <dbReference type="ARBA" id="ARBA00022741"/>
    </source>
</evidence>
<feature type="domain" description="SecA family profile" evidence="19">
    <location>
        <begin position="1"/>
        <end position="606"/>
    </location>
</feature>
<dbReference type="Pfam" id="PF07516">
    <property type="entry name" value="SecA_SW"/>
    <property type="match status" value="1"/>
</dbReference>
<feature type="region of interest" description="Disordered" evidence="17">
    <location>
        <begin position="842"/>
        <end position="862"/>
    </location>
</feature>
<dbReference type="Proteomes" id="UP000178735">
    <property type="component" value="Unassembled WGS sequence"/>
</dbReference>
<dbReference type="InterPro" id="IPR000185">
    <property type="entry name" value="SecA"/>
</dbReference>
<dbReference type="GO" id="GO:0005524">
    <property type="term" value="F:ATP binding"/>
    <property type="evidence" value="ECO:0007669"/>
    <property type="project" value="UniProtKB-UniRule"/>
</dbReference>
<dbReference type="PROSITE" id="PS01312">
    <property type="entry name" value="SECA"/>
    <property type="match status" value="1"/>
</dbReference>
<dbReference type="InterPro" id="IPR011116">
    <property type="entry name" value="SecA_Wing/Scaffold"/>
</dbReference>